<dbReference type="Gene3D" id="3.30.428.70">
    <property type="match status" value="1"/>
</dbReference>
<dbReference type="GO" id="GO:0005524">
    <property type="term" value="F:ATP binding"/>
    <property type="evidence" value="ECO:0007669"/>
    <property type="project" value="InterPro"/>
</dbReference>
<keyword evidence="4" id="KW-1185">Reference proteome</keyword>
<feature type="domain" description="ATP adenylyltransferase C-terminal" evidence="1">
    <location>
        <begin position="206"/>
        <end position="339"/>
    </location>
</feature>
<dbReference type="Proteomes" id="UP001301769">
    <property type="component" value="Unassembled WGS sequence"/>
</dbReference>
<name>A0AAN6Y0I9_9PEZI</name>
<evidence type="ECO:0000259" key="1">
    <source>
        <dbReference type="Pfam" id="PF09830"/>
    </source>
</evidence>
<evidence type="ECO:0000313" key="4">
    <source>
        <dbReference type="Proteomes" id="UP001301769"/>
    </source>
</evidence>
<dbReference type="InterPro" id="IPR009163">
    <property type="entry name" value="Ap4A_phos1/2"/>
</dbReference>
<dbReference type="Pfam" id="PF09830">
    <property type="entry name" value="ATP_transf"/>
    <property type="match status" value="1"/>
</dbReference>
<dbReference type="PANTHER" id="PTHR38420">
    <property type="entry name" value="AP-4-A PHOSPHORYLASE II"/>
    <property type="match status" value="1"/>
</dbReference>
<protein>
    <recommendedName>
        <fullName evidence="5">ATP adenylyltransferase</fullName>
    </recommendedName>
</protein>
<dbReference type="Pfam" id="PF19327">
    <property type="entry name" value="Ap4A_phos_N"/>
    <property type="match status" value="1"/>
</dbReference>
<dbReference type="InterPro" id="IPR043171">
    <property type="entry name" value="Ap4A_phos1/2-like"/>
</dbReference>
<feature type="domain" description="Ap4A phosphorylase 1/2 N-terminal" evidence="2">
    <location>
        <begin position="100"/>
        <end position="180"/>
    </location>
</feature>
<accession>A0AAN6Y0I9</accession>
<dbReference type="AlphaFoldDB" id="A0AAN6Y0I9"/>
<dbReference type="InterPro" id="IPR045759">
    <property type="entry name" value="Ap4A_phos1/2_N"/>
</dbReference>
<dbReference type="EMBL" id="MU858215">
    <property type="protein sequence ID" value="KAK4209131.1"/>
    <property type="molecule type" value="Genomic_DNA"/>
</dbReference>
<evidence type="ECO:0008006" key="5">
    <source>
        <dbReference type="Google" id="ProtNLM"/>
    </source>
</evidence>
<reference evidence="3" key="2">
    <citation type="submission" date="2023-05" db="EMBL/GenBank/DDBJ databases">
        <authorList>
            <consortium name="Lawrence Berkeley National Laboratory"/>
            <person name="Steindorff A."/>
            <person name="Hensen N."/>
            <person name="Bonometti L."/>
            <person name="Westerberg I."/>
            <person name="Brannstrom I.O."/>
            <person name="Guillou S."/>
            <person name="Cros-Aarteil S."/>
            <person name="Calhoun S."/>
            <person name="Haridas S."/>
            <person name="Kuo A."/>
            <person name="Mondo S."/>
            <person name="Pangilinan J."/>
            <person name="Riley R."/>
            <person name="Labutti K."/>
            <person name="Andreopoulos B."/>
            <person name="Lipzen A."/>
            <person name="Chen C."/>
            <person name="Yanf M."/>
            <person name="Daum C."/>
            <person name="Ng V."/>
            <person name="Clum A."/>
            <person name="Ohm R."/>
            <person name="Martin F."/>
            <person name="Silar P."/>
            <person name="Natvig D."/>
            <person name="Lalanne C."/>
            <person name="Gautier V."/>
            <person name="Ament-Velasquez S.L."/>
            <person name="Kruys A."/>
            <person name="Hutchinson M.I."/>
            <person name="Powell A.J."/>
            <person name="Barry K."/>
            <person name="Miller A.N."/>
            <person name="Grigoriev I.V."/>
            <person name="Debuchy R."/>
            <person name="Gladieux P."/>
            <person name="Thoren M.H."/>
            <person name="Johannesson H."/>
        </authorList>
    </citation>
    <scope>NUCLEOTIDE SEQUENCE</scope>
    <source>
        <strain evidence="3">PSN293</strain>
    </source>
</reference>
<reference evidence="3" key="1">
    <citation type="journal article" date="2023" name="Mol. Phylogenet. Evol.">
        <title>Genome-scale phylogeny and comparative genomics of the fungal order Sordariales.</title>
        <authorList>
            <person name="Hensen N."/>
            <person name="Bonometti L."/>
            <person name="Westerberg I."/>
            <person name="Brannstrom I.O."/>
            <person name="Guillou S."/>
            <person name="Cros-Aarteil S."/>
            <person name="Calhoun S."/>
            <person name="Haridas S."/>
            <person name="Kuo A."/>
            <person name="Mondo S."/>
            <person name="Pangilinan J."/>
            <person name="Riley R."/>
            <person name="LaButti K."/>
            <person name="Andreopoulos B."/>
            <person name="Lipzen A."/>
            <person name="Chen C."/>
            <person name="Yan M."/>
            <person name="Daum C."/>
            <person name="Ng V."/>
            <person name="Clum A."/>
            <person name="Steindorff A."/>
            <person name="Ohm R.A."/>
            <person name="Martin F."/>
            <person name="Silar P."/>
            <person name="Natvig D.O."/>
            <person name="Lalanne C."/>
            <person name="Gautier V."/>
            <person name="Ament-Velasquez S.L."/>
            <person name="Kruys A."/>
            <person name="Hutchinson M.I."/>
            <person name="Powell A.J."/>
            <person name="Barry K."/>
            <person name="Miller A.N."/>
            <person name="Grigoriev I.V."/>
            <person name="Debuchy R."/>
            <person name="Gladieux P."/>
            <person name="Hiltunen Thoren M."/>
            <person name="Johannesson H."/>
        </authorList>
    </citation>
    <scope>NUCLEOTIDE SEQUENCE</scope>
    <source>
        <strain evidence="3">PSN293</strain>
    </source>
</reference>
<comment type="caution">
    <text evidence="3">The sequence shown here is derived from an EMBL/GenBank/DDBJ whole genome shotgun (WGS) entry which is preliminary data.</text>
</comment>
<proteinExistence type="predicted"/>
<dbReference type="PANTHER" id="PTHR38420:SF1">
    <property type="entry name" value="PUTATIVE (AFU_ORTHOLOGUE AFUA_5G14690)-RELATED"/>
    <property type="match status" value="1"/>
</dbReference>
<evidence type="ECO:0000313" key="3">
    <source>
        <dbReference type="EMBL" id="KAK4209131.1"/>
    </source>
</evidence>
<dbReference type="GO" id="GO:0003877">
    <property type="term" value="F:ATP:ADP adenylyltransferase activity"/>
    <property type="evidence" value="ECO:0007669"/>
    <property type="project" value="InterPro"/>
</dbReference>
<gene>
    <name evidence="3" type="ORF">QBC37DRAFT_475683</name>
</gene>
<sequence>MDLKLDLDNVLKHFDRLVAEGTIVYDYNYETVRITDNGLPFEFRILSGMSQKPSYSNADGSTMTAAEIQSDKDHEKALLAKGCAPGSDINVSGYEVGHLTETGHILAFNKFPAARPHFLILTADAYQRQFERLDGNDLWAMWSVMRSLGDGEKARHISFFNCGLESGCSRLHKHMQVFAITSGLREGEESKLWPDVGEGAFFDDVLPFKVAIARFDEEDSKKMTKDRLLEVYGGLVAEAEGYLGVCTAKEKNAAEVVVNGNGTLEDQHGRNGEPAAAIPHNVVLDERWMVVIPRRSAGWKGADSNAVSMLGMHWVSGQEKIDRWVGLGPTEVMRQVGVPVRE</sequence>
<dbReference type="GO" id="GO:0009117">
    <property type="term" value="P:nucleotide metabolic process"/>
    <property type="evidence" value="ECO:0007669"/>
    <property type="project" value="InterPro"/>
</dbReference>
<dbReference type="InterPro" id="IPR036265">
    <property type="entry name" value="HIT-like_sf"/>
</dbReference>
<dbReference type="InterPro" id="IPR019200">
    <property type="entry name" value="ATP_adenylylTrfase_C"/>
</dbReference>
<evidence type="ECO:0000259" key="2">
    <source>
        <dbReference type="Pfam" id="PF19327"/>
    </source>
</evidence>
<dbReference type="SUPFAM" id="SSF54197">
    <property type="entry name" value="HIT-like"/>
    <property type="match status" value="1"/>
</dbReference>
<organism evidence="3 4">
    <name type="scientific">Rhypophila decipiens</name>
    <dbReference type="NCBI Taxonomy" id="261697"/>
    <lineage>
        <taxon>Eukaryota</taxon>
        <taxon>Fungi</taxon>
        <taxon>Dikarya</taxon>
        <taxon>Ascomycota</taxon>
        <taxon>Pezizomycotina</taxon>
        <taxon>Sordariomycetes</taxon>
        <taxon>Sordariomycetidae</taxon>
        <taxon>Sordariales</taxon>
        <taxon>Naviculisporaceae</taxon>
        <taxon>Rhypophila</taxon>
    </lineage>
</organism>